<dbReference type="PANTHER" id="PTHR12499">
    <property type="entry name" value="OPTIC ATROPHY 3 PROTEIN OPA3"/>
    <property type="match status" value="1"/>
</dbReference>
<name>A0A2A2J0N8_9BILA</name>
<accession>A0A2A2J0N8</accession>
<comment type="similarity">
    <text evidence="1">Belongs to the OPA3 family.</text>
</comment>
<dbReference type="OrthoDB" id="2129069at2759"/>
<evidence type="ECO:0000313" key="5">
    <source>
        <dbReference type="Proteomes" id="UP000218231"/>
    </source>
</evidence>
<gene>
    <name evidence="4" type="ORF">WR25_00461</name>
</gene>
<feature type="region of interest" description="Disordered" evidence="3">
    <location>
        <begin position="151"/>
        <end position="237"/>
    </location>
</feature>
<evidence type="ECO:0000256" key="2">
    <source>
        <dbReference type="ARBA" id="ARBA00023054"/>
    </source>
</evidence>
<evidence type="ECO:0000256" key="3">
    <source>
        <dbReference type="SAM" id="MobiDB-lite"/>
    </source>
</evidence>
<keyword evidence="2" id="KW-0175">Coiled coil</keyword>
<protein>
    <submittedName>
        <fullName evidence="4">Uncharacterized protein</fullName>
    </submittedName>
</protein>
<comment type="caution">
    <text evidence="4">The sequence shown here is derived from an EMBL/GenBank/DDBJ whole genome shotgun (WGS) entry which is preliminary data.</text>
</comment>
<dbReference type="STRING" id="2018661.A0A2A2J0N8"/>
<dbReference type="AlphaFoldDB" id="A0A2A2J0N8"/>
<dbReference type="InterPro" id="IPR010754">
    <property type="entry name" value="OPA3-like"/>
</dbReference>
<feature type="compositionally biased region" description="Polar residues" evidence="3">
    <location>
        <begin position="207"/>
        <end position="217"/>
    </location>
</feature>
<proteinExistence type="inferred from homology"/>
<dbReference type="EMBL" id="LIAE01010767">
    <property type="protein sequence ID" value="PAV55516.1"/>
    <property type="molecule type" value="Genomic_DNA"/>
</dbReference>
<keyword evidence="5" id="KW-1185">Reference proteome</keyword>
<reference evidence="4 5" key="1">
    <citation type="journal article" date="2017" name="Curr. Biol.">
        <title>Genome architecture and evolution of a unichromosomal asexual nematode.</title>
        <authorList>
            <person name="Fradin H."/>
            <person name="Zegar C."/>
            <person name="Gutwein M."/>
            <person name="Lucas J."/>
            <person name="Kovtun M."/>
            <person name="Corcoran D."/>
            <person name="Baugh L.R."/>
            <person name="Kiontke K."/>
            <person name="Gunsalus K."/>
            <person name="Fitch D.H."/>
            <person name="Piano F."/>
        </authorList>
    </citation>
    <scope>NUCLEOTIDE SEQUENCE [LARGE SCALE GENOMIC DNA]</scope>
    <source>
        <strain evidence="4">PF1309</strain>
    </source>
</reference>
<sequence length="313" mass="34243">MGLPMIQVAMIFARQISKPIADAVMRYGKSHPGFRTKFLIPIGKAIVRLTTRMRMKRLGLGEPTTAQHISETQALEQASELVQQSVLFAYSVGLFSGVYYYTALTAPKTLKTEEFELYKAEQQKAYDELMKRVTILEEKINKKSIFSLGSFSSGSNSSSQTISTTQTATATATSPASVSPPSSESSSPQPISPSQSEPAPPSMQQPLPASTSAPVLTQSAPPSPVQPVPSKRPQFDRVSSLPLDAAARIVLSDEEHFLVMKKDNSIGIEDAVRFEASGRSLRFRPLPCEMPPKGIARFAEDIADFIFGRLTWR</sequence>
<evidence type="ECO:0000256" key="1">
    <source>
        <dbReference type="ARBA" id="ARBA00007584"/>
    </source>
</evidence>
<dbReference type="GO" id="GO:0019216">
    <property type="term" value="P:regulation of lipid metabolic process"/>
    <property type="evidence" value="ECO:0007669"/>
    <property type="project" value="TreeGrafter"/>
</dbReference>
<organism evidence="4 5">
    <name type="scientific">Diploscapter pachys</name>
    <dbReference type="NCBI Taxonomy" id="2018661"/>
    <lineage>
        <taxon>Eukaryota</taxon>
        <taxon>Metazoa</taxon>
        <taxon>Ecdysozoa</taxon>
        <taxon>Nematoda</taxon>
        <taxon>Chromadorea</taxon>
        <taxon>Rhabditida</taxon>
        <taxon>Rhabditina</taxon>
        <taxon>Rhabditomorpha</taxon>
        <taxon>Rhabditoidea</taxon>
        <taxon>Rhabditidae</taxon>
        <taxon>Diploscapter</taxon>
    </lineage>
</organism>
<dbReference type="GO" id="GO:0005739">
    <property type="term" value="C:mitochondrion"/>
    <property type="evidence" value="ECO:0007669"/>
    <property type="project" value="TreeGrafter"/>
</dbReference>
<dbReference type="Proteomes" id="UP000218231">
    <property type="component" value="Unassembled WGS sequence"/>
</dbReference>
<dbReference type="Pfam" id="PF07047">
    <property type="entry name" value="OPA3"/>
    <property type="match status" value="1"/>
</dbReference>
<feature type="compositionally biased region" description="Low complexity" evidence="3">
    <location>
        <begin position="151"/>
        <end position="197"/>
    </location>
</feature>
<evidence type="ECO:0000313" key="4">
    <source>
        <dbReference type="EMBL" id="PAV55516.1"/>
    </source>
</evidence>
<dbReference type="PANTHER" id="PTHR12499:SF0">
    <property type="entry name" value="OPTIC ATROPHY 3 PROTEIN"/>
    <property type="match status" value="1"/>
</dbReference>